<dbReference type="InterPro" id="IPR003768">
    <property type="entry name" value="ScpA"/>
</dbReference>
<proteinExistence type="predicted"/>
<protein>
    <recommendedName>
        <fullName evidence="1">Segregation and condensation protein A</fullName>
    </recommendedName>
</protein>
<dbReference type="Gene3D" id="1.10.10.580">
    <property type="entry name" value="Structural maintenance of chromosome 1. Chain E"/>
    <property type="match status" value="1"/>
</dbReference>
<name>A0A2H0DXE6_9BACT</name>
<dbReference type="Proteomes" id="UP000231143">
    <property type="component" value="Unassembled WGS sequence"/>
</dbReference>
<comment type="caution">
    <text evidence="2">The sequence shown here is derived from an EMBL/GenBank/DDBJ whole genome shotgun (WGS) entry which is preliminary data.</text>
</comment>
<dbReference type="EMBL" id="PCTT01000045">
    <property type="protein sequence ID" value="PIP86846.1"/>
    <property type="molecule type" value="Genomic_DNA"/>
</dbReference>
<reference evidence="2 3" key="1">
    <citation type="submission" date="2017-09" db="EMBL/GenBank/DDBJ databases">
        <title>Depth-based differentiation of microbial function through sediment-hosted aquifers and enrichment of novel symbionts in the deep terrestrial subsurface.</title>
        <authorList>
            <person name="Probst A.J."/>
            <person name="Ladd B."/>
            <person name="Jarett J.K."/>
            <person name="Geller-Mcgrath D.E."/>
            <person name="Sieber C.M."/>
            <person name="Emerson J.B."/>
            <person name="Anantharaman K."/>
            <person name="Thomas B.C."/>
            <person name="Malmstrom R."/>
            <person name="Stieglmeier M."/>
            <person name="Klingl A."/>
            <person name="Woyke T."/>
            <person name="Ryan C.M."/>
            <person name="Banfield J.F."/>
        </authorList>
    </citation>
    <scope>NUCLEOTIDE SEQUENCE [LARGE SCALE GENOMIC DNA]</scope>
    <source>
        <strain evidence="2">CG22_combo_CG10-13_8_21_14_all_36_13</strain>
    </source>
</reference>
<dbReference type="Gene3D" id="6.10.250.2410">
    <property type="match status" value="1"/>
</dbReference>
<dbReference type="PANTHER" id="PTHR33969:SF2">
    <property type="entry name" value="SEGREGATION AND CONDENSATION PROTEIN A"/>
    <property type="match status" value="1"/>
</dbReference>
<dbReference type="InterPro" id="IPR023093">
    <property type="entry name" value="ScpA-like_C"/>
</dbReference>
<organism evidence="2 3">
    <name type="scientific">Candidatus Campbellbacteria bacterium CG22_combo_CG10-13_8_21_14_all_36_13</name>
    <dbReference type="NCBI Taxonomy" id="1974529"/>
    <lineage>
        <taxon>Bacteria</taxon>
        <taxon>Candidatus Campbelliibacteriota</taxon>
    </lineage>
</organism>
<dbReference type="Pfam" id="PF02616">
    <property type="entry name" value="SMC_ScpA"/>
    <property type="match status" value="1"/>
</dbReference>
<gene>
    <name evidence="2" type="ORF">COW81_03465</name>
</gene>
<evidence type="ECO:0000313" key="2">
    <source>
        <dbReference type="EMBL" id="PIP86846.1"/>
    </source>
</evidence>
<accession>A0A2H0DXE6</accession>
<evidence type="ECO:0000313" key="3">
    <source>
        <dbReference type="Proteomes" id="UP000231143"/>
    </source>
</evidence>
<dbReference type="AlphaFoldDB" id="A0A2H0DXE6"/>
<evidence type="ECO:0000256" key="1">
    <source>
        <dbReference type="ARBA" id="ARBA00044777"/>
    </source>
</evidence>
<sequence length="243" mass="27720">MVFDIKTPAYEGPLDLLVSLIEKREIFISDISISQVTDDYIEYINNLEEKNIDNMSDFILIASTLVLIKSKSLLPTLSLSLEEEEDVADLETRIDIYKIIRECAEEVRNLIEKGASYERGEISKKDIVFAPSGDINIENIFASIKDTVNKIPVEEKKLPEVSVKKVASLKDTIESLRKRIQQNIQTNFKEFSGKDKNERVHVVIHFLALLELIKQEMVKAHQETDFGDILIESDTLTTPKYGN</sequence>
<dbReference type="PANTHER" id="PTHR33969">
    <property type="entry name" value="SEGREGATION AND CONDENSATION PROTEIN A"/>
    <property type="match status" value="1"/>
</dbReference>